<dbReference type="AlphaFoldDB" id="S5TLZ0"/>
<dbReference type="GO" id="GO:0019290">
    <property type="term" value="P:siderophore biosynthetic process"/>
    <property type="evidence" value="ECO:0007669"/>
    <property type="project" value="TreeGrafter"/>
</dbReference>
<reference evidence="3" key="1">
    <citation type="journal article" date="2013" name="Proc. Natl. Acad. Sci. U.S.A.">
        <title>Mapping gene clusters within arrayed metagenomic libraries to expand the structural diversity of biomedically relevant natural products.</title>
        <authorList>
            <person name="Owen J.G."/>
            <person name="Reddy B.V."/>
            <person name="Ternei M.A."/>
            <person name="Charlop-Powers Z."/>
            <person name="Calle P.Y."/>
            <person name="Kim J.H."/>
            <person name="Brady S.F."/>
        </authorList>
    </citation>
    <scope>NUCLEOTIDE SEQUENCE</scope>
</reference>
<proteinExistence type="predicted"/>
<dbReference type="InterPro" id="IPR037407">
    <property type="entry name" value="MLP_fam"/>
</dbReference>
<protein>
    <submittedName>
        <fullName evidence="3">MbtH protein</fullName>
    </submittedName>
</protein>
<dbReference type="InterPro" id="IPR005153">
    <property type="entry name" value="MbtH-like_dom"/>
</dbReference>
<evidence type="ECO:0000259" key="2">
    <source>
        <dbReference type="SMART" id="SM00923"/>
    </source>
</evidence>
<dbReference type="GO" id="GO:0005829">
    <property type="term" value="C:cytosol"/>
    <property type="evidence" value="ECO:0007669"/>
    <property type="project" value="TreeGrafter"/>
</dbReference>
<dbReference type="EMBL" id="KF264539">
    <property type="protein sequence ID" value="AGS49343.1"/>
    <property type="molecule type" value="Genomic_DNA"/>
</dbReference>
<name>S5TLZ0_9BACT</name>
<dbReference type="InterPro" id="IPR038020">
    <property type="entry name" value="MbtH-like_sf"/>
</dbReference>
<dbReference type="PANTHER" id="PTHR38444:SF1">
    <property type="entry name" value="ENTEROBACTIN BIOSYNTHESIS PROTEIN YBDZ"/>
    <property type="match status" value="1"/>
</dbReference>
<dbReference type="Pfam" id="PF03621">
    <property type="entry name" value="MbtH"/>
    <property type="match status" value="1"/>
</dbReference>
<feature type="compositionally biased region" description="Basic and acidic residues" evidence="1">
    <location>
        <begin position="1"/>
        <end position="10"/>
    </location>
</feature>
<dbReference type="PANTHER" id="PTHR38444">
    <property type="entry name" value="ENTEROBACTIN BIOSYNTHESIS PROTEIN YBDZ"/>
    <property type="match status" value="1"/>
</dbReference>
<organism evidence="3">
    <name type="scientific">uncultured bacterium esnapd2</name>
    <dbReference type="NCBI Taxonomy" id="1366601"/>
    <lineage>
        <taxon>Bacteria</taxon>
        <taxon>environmental samples</taxon>
    </lineage>
</organism>
<accession>S5TLZ0</accession>
<dbReference type="Gene3D" id="3.90.820.10">
    <property type="entry name" value="Structural Genomics, Unknown Function 30-nov-00 1gh9 Mol_id"/>
    <property type="match status" value="1"/>
</dbReference>
<dbReference type="SUPFAM" id="SSF160582">
    <property type="entry name" value="MbtH-like"/>
    <property type="match status" value="1"/>
</dbReference>
<feature type="region of interest" description="Disordered" evidence="1">
    <location>
        <begin position="1"/>
        <end position="24"/>
    </location>
</feature>
<evidence type="ECO:0000313" key="3">
    <source>
        <dbReference type="EMBL" id="AGS49343.1"/>
    </source>
</evidence>
<feature type="domain" description="MbtH-like" evidence="2">
    <location>
        <begin position="16"/>
        <end position="66"/>
    </location>
</feature>
<sequence>MSRLSGRKEQPTVSTNPFEDPDGTYHVLVNDEGQHSLWPSFVEVPSGWTVVVRETDRQAALDYVERNWTDMRPKSLIRAMEGSA</sequence>
<dbReference type="SMART" id="SM00923">
    <property type="entry name" value="MbtH"/>
    <property type="match status" value="1"/>
</dbReference>
<evidence type="ECO:0000256" key="1">
    <source>
        <dbReference type="SAM" id="MobiDB-lite"/>
    </source>
</evidence>